<dbReference type="Proteomes" id="UP000251960">
    <property type="component" value="Chromosome 1"/>
</dbReference>
<keyword evidence="2" id="KW-0324">Glycolysis</keyword>
<accession>A0A317YGF3</accession>
<evidence type="ECO:0000313" key="3">
    <source>
        <dbReference type="EMBL" id="PWZ57768.1"/>
    </source>
</evidence>
<dbReference type="EMBL" id="NCVQ01000001">
    <property type="protein sequence ID" value="PWZ57768.1"/>
    <property type="molecule type" value="Genomic_DNA"/>
</dbReference>
<evidence type="ECO:0000256" key="1">
    <source>
        <dbReference type="ARBA" id="ARBA00022490"/>
    </source>
</evidence>
<dbReference type="Gene3D" id="3.40.50.450">
    <property type="match status" value="1"/>
</dbReference>
<keyword evidence="1" id="KW-0963">Cytoplasm</keyword>
<dbReference type="AlphaFoldDB" id="A0A317YGF3"/>
<dbReference type="SUPFAM" id="SSF53784">
    <property type="entry name" value="Phosphofructokinase"/>
    <property type="match status" value="1"/>
</dbReference>
<dbReference type="GO" id="GO:0003872">
    <property type="term" value="F:6-phosphofructokinase activity"/>
    <property type="evidence" value="ECO:0007669"/>
    <property type="project" value="InterPro"/>
</dbReference>
<dbReference type="PANTHER" id="PTHR43650">
    <property type="entry name" value="PYROPHOSPHATE--FRUCTOSE 6-PHOSPHATE 1-PHOSPHOTRANSFERASE"/>
    <property type="match status" value="1"/>
</dbReference>
<protein>
    <submittedName>
        <fullName evidence="3">Pyrophosphate--fructose 6-phosphate 1-phosphotransferase subunit alpha</fullName>
    </submittedName>
</protein>
<reference evidence="3" key="1">
    <citation type="journal article" date="2018" name="Nat. Genet.">
        <title>Extensive intraspecific gene order and gene structural variations between Mo17 and other maize genomes.</title>
        <authorList>
            <person name="Sun S."/>
            <person name="Zhou Y."/>
            <person name="Chen J."/>
            <person name="Shi J."/>
            <person name="Zhao H."/>
            <person name="Zhao H."/>
            <person name="Song W."/>
            <person name="Zhang M."/>
            <person name="Cui Y."/>
            <person name="Dong X."/>
            <person name="Liu H."/>
            <person name="Ma X."/>
            <person name="Jiao Y."/>
            <person name="Wang B."/>
            <person name="Wei X."/>
            <person name="Stein J.C."/>
            <person name="Glaubitz J.C."/>
            <person name="Lu F."/>
            <person name="Yu G."/>
            <person name="Liang C."/>
            <person name="Fengler K."/>
            <person name="Li B."/>
            <person name="Rafalski A."/>
            <person name="Schnable P.S."/>
            <person name="Ware D.H."/>
            <person name="Buckler E.S."/>
            <person name="Lai J."/>
        </authorList>
    </citation>
    <scope>NUCLEOTIDE SEQUENCE [LARGE SCALE GENOMIC DNA]</scope>
    <source>
        <tissue evidence="3">Seedling</tissue>
    </source>
</reference>
<organism evidence="3">
    <name type="scientific">Zea mays</name>
    <name type="common">Maize</name>
    <dbReference type="NCBI Taxonomy" id="4577"/>
    <lineage>
        <taxon>Eukaryota</taxon>
        <taxon>Viridiplantae</taxon>
        <taxon>Streptophyta</taxon>
        <taxon>Embryophyta</taxon>
        <taxon>Tracheophyta</taxon>
        <taxon>Spermatophyta</taxon>
        <taxon>Magnoliopsida</taxon>
        <taxon>Liliopsida</taxon>
        <taxon>Poales</taxon>
        <taxon>Poaceae</taxon>
        <taxon>PACMAD clade</taxon>
        <taxon>Panicoideae</taxon>
        <taxon>Andropogonodae</taxon>
        <taxon>Andropogoneae</taxon>
        <taxon>Tripsacinae</taxon>
        <taxon>Zea</taxon>
    </lineage>
</organism>
<gene>
    <name evidence="3" type="primary">PFP-ALPHA_1</name>
    <name evidence="3" type="ORF">Zm00014a_016230</name>
</gene>
<dbReference type="InterPro" id="IPR035966">
    <property type="entry name" value="PKF_sf"/>
</dbReference>
<name>A0A317YGF3_MAIZE</name>
<evidence type="ECO:0000256" key="2">
    <source>
        <dbReference type="ARBA" id="ARBA00023152"/>
    </source>
</evidence>
<dbReference type="PANTHER" id="PTHR43650:SF17">
    <property type="entry name" value="PYROPHOSPHATE--FRUCTOSE 6-PHOSPHATE 1-PHOSPHOTRANSFERASE SUBUNIT ALPHA 1"/>
    <property type="match status" value="1"/>
</dbReference>
<sequence length="287" mass="31041">MVRGGRAARRGGPGAGRCFRARGQGDGGVEAVQLLKIIISSKPVTSVSVRSPADGAVDGTTVRVEYGDAAIAADPTGAHVISHAFPHTYGRPIAHFLRKTAVVPDAKVISEHQCRVGIVFCGRQSRGGHNVVWGLYEAIKAHNQNNKLIGFLVSMNKVEALYMLFKKIGNTFIDDGLNNKNTLKDVVVKSVIKEEPPKGHVETSNVLQDDDGIDEENNLAGHPTIHIGDEENLSFGDLEEDDVKWCSCNLQSEIWTCVQENVEVEIAPEKNRDTMKTGGFVLESSSG</sequence>
<keyword evidence="3" id="KW-0808">Transferase</keyword>
<proteinExistence type="predicted"/>
<comment type="caution">
    <text evidence="3">The sequence shown here is derived from an EMBL/GenBank/DDBJ whole genome shotgun (WGS) entry which is preliminary data.</text>
</comment>